<dbReference type="Pfam" id="PF08331">
    <property type="entry name" value="QueG_DUF1730"/>
    <property type="match status" value="1"/>
</dbReference>
<dbReference type="AlphaFoldDB" id="A0A1M5X655"/>
<keyword evidence="4" id="KW-0479">Metal-binding</keyword>
<dbReference type="InterPro" id="IPR013542">
    <property type="entry name" value="QueG_DUF1730"/>
</dbReference>
<evidence type="ECO:0000259" key="9">
    <source>
        <dbReference type="PROSITE" id="PS51379"/>
    </source>
</evidence>
<dbReference type="OrthoDB" id="9784571at2"/>
<dbReference type="RefSeq" id="WP_072744165.1">
    <property type="nucleotide sequence ID" value="NZ_FQXR01000006.1"/>
</dbReference>
<dbReference type="InterPro" id="IPR017896">
    <property type="entry name" value="4Fe4S_Fe-S-bd"/>
</dbReference>
<keyword evidence="2" id="KW-0963">Cytoplasm</keyword>
<keyword evidence="11" id="KW-1185">Reference proteome</keyword>
<dbReference type="NCBIfam" id="TIGR00276">
    <property type="entry name" value="tRNA epoxyqueuosine(34) reductase QueG"/>
    <property type="match status" value="1"/>
</dbReference>
<dbReference type="Pfam" id="PF13484">
    <property type="entry name" value="Fer4_16"/>
    <property type="match status" value="1"/>
</dbReference>
<name>A0A1M5X655_9FIRM</name>
<dbReference type="SUPFAM" id="SSF54862">
    <property type="entry name" value="4Fe-4S ferredoxins"/>
    <property type="match status" value="1"/>
</dbReference>
<dbReference type="Proteomes" id="UP000184389">
    <property type="component" value="Unassembled WGS sequence"/>
</dbReference>
<dbReference type="EMBL" id="FQXR01000006">
    <property type="protein sequence ID" value="SHH94984.1"/>
    <property type="molecule type" value="Genomic_DNA"/>
</dbReference>
<dbReference type="InterPro" id="IPR011989">
    <property type="entry name" value="ARM-like"/>
</dbReference>
<evidence type="ECO:0000256" key="6">
    <source>
        <dbReference type="ARBA" id="ARBA00023002"/>
    </source>
</evidence>
<dbReference type="GO" id="GO:0051539">
    <property type="term" value="F:4 iron, 4 sulfur cluster binding"/>
    <property type="evidence" value="ECO:0007669"/>
    <property type="project" value="UniProtKB-KW"/>
</dbReference>
<dbReference type="GO" id="GO:0052693">
    <property type="term" value="F:epoxyqueuosine reductase activity"/>
    <property type="evidence" value="ECO:0007669"/>
    <property type="project" value="TreeGrafter"/>
</dbReference>
<keyword evidence="3" id="KW-0819">tRNA processing</keyword>
<reference evidence="10 11" key="1">
    <citation type="submission" date="2016-11" db="EMBL/GenBank/DDBJ databases">
        <authorList>
            <person name="Jaros S."/>
            <person name="Januszkiewicz K."/>
            <person name="Wedrychowicz H."/>
        </authorList>
    </citation>
    <scope>NUCLEOTIDE SEQUENCE [LARGE SCALE GENOMIC DNA]</scope>
    <source>
        <strain evidence="10 11">DSM 13106</strain>
    </source>
</reference>
<dbReference type="InterPro" id="IPR017900">
    <property type="entry name" value="4Fe4S_Fe_S_CS"/>
</dbReference>
<evidence type="ECO:0000256" key="3">
    <source>
        <dbReference type="ARBA" id="ARBA00022694"/>
    </source>
</evidence>
<dbReference type="STRING" id="1123281.SAMN02745180_01494"/>
<keyword evidence="8" id="KW-0411">Iron-sulfur</keyword>
<evidence type="ECO:0000256" key="4">
    <source>
        <dbReference type="ARBA" id="ARBA00022723"/>
    </source>
</evidence>
<dbReference type="PANTHER" id="PTHR30002:SF4">
    <property type="entry name" value="EPOXYQUEUOSINE REDUCTASE"/>
    <property type="match status" value="1"/>
</dbReference>
<keyword evidence="6" id="KW-0560">Oxidoreductase</keyword>
<dbReference type="GO" id="GO:0008616">
    <property type="term" value="P:tRNA queuosine(34) biosynthetic process"/>
    <property type="evidence" value="ECO:0007669"/>
    <property type="project" value="UniProtKB-KW"/>
</dbReference>
<dbReference type="GO" id="GO:0046872">
    <property type="term" value="F:metal ion binding"/>
    <property type="evidence" value="ECO:0007669"/>
    <property type="project" value="UniProtKB-KW"/>
</dbReference>
<keyword evidence="7" id="KW-0408">Iron</keyword>
<dbReference type="Gene3D" id="3.30.70.20">
    <property type="match status" value="1"/>
</dbReference>
<feature type="domain" description="4Fe-4S ferredoxin-type" evidence="9">
    <location>
        <begin position="169"/>
        <end position="201"/>
    </location>
</feature>
<proteinExistence type="predicted"/>
<gene>
    <name evidence="10" type="ORF">SAMN02745180_01494</name>
</gene>
<dbReference type="PANTHER" id="PTHR30002">
    <property type="entry name" value="EPOXYQUEUOSINE REDUCTASE"/>
    <property type="match status" value="1"/>
</dbReference>
<protein>
    <submittedName>
        <fullName evidence="10">Epoxyqueuosine reductase</fullName>
    </submittedName>
</protein>
<organism evidence="10 11">
    <name type="scientific">Sporanaerobacter acetigenes DSM 13106</name>
    <dbReference type="NCBI Taxonomy" id="1123281"/>
    <lineage>
        <taxon>Bacteria</taxon>
        <taxon>Bacillati</taxon>
        <taxon>Bacillota</taxon>
        <taxon>Tissierellia</taxon>
        <taxon>Tissierellales</taxon>
        <taxon>Sporanaerobacteraceae</taxon>
        <taxon>Sporanaerobacter</taxon>
    </lineage>
</organism>
<sequence>MNLKQYIIQKSQEVGIDIIGFTDSGRLDDLKDYLYERRENNRETEFEEKDLEKRVDPKSIFPHCKSIIVVGISYNVDFNEKVDFELKGKISKSSWGEDYHRVVKDRIEKLIDEIEKEIEFNYISFVDTGPLVDRELARKAGVGWYGKNCSIINDKYGSFIFIGYILTDLDIESDNPILSQCGDCNLCLRACPTGALEAPYKFNPKKCISYLTQTKDEIPYELREKMGIKVYGCDTCQIVCPKNKSALNSKNNEFVPVNTKGYIDIEEIFNMSNSEFKKKYGSMAGSWRGKNILKRNCIIAIGNMKDVNNIEFLEKALKDPSPMIRQYANWAIKKIKT</sequence>
<dbReference type="PROSITE" id="PS00198">
    <property type="entry name" value="4FE4S_FER_1"/>
    <property type="match status" value="1"/>
</dbReference>
<evidence type="ECO:0000256" key="1">
    <source>
        <dbReference type="ARBA" id="ARBA00022485"/>
    </source>
</evidence>
<dbReference type="PROSITE" id="PS51379">
    <property type="entry name" value="4FE4S_FER_2"/>
    <property type="match status" value="1"/>
</dbReference>
<evidence type="ECO:0000313" key="10">
    <source>
        <dbReference type="EMBL" id="SHH94984.1"/>
    </source>
</evidence>
<evidence type="ECO:0000313" key="11">
    <source>
        <dbReference type="Proteomes" id="UP000184389"/>
    </source>
</evidence>
<keyword evidence="1" id="KW-0004">4Fe-4S</keyword>
<accession>A0A1M5X655</accession>
<evidence type="ECO:0000256" key="7">
    <source>
        <dbReference type="ARBA" id="ARBA00023004"/>
    </source>
</evidence>
<evidence type="ECO:0000256" key="2">
    <source>
        <dbReference type="ARBA" id="ARBA00022490"/>
    </source>
</evidence>
<evidence type="ECO:0000256" key="5">
    <source>
        <dbReference type="ARBA" id="ARBA00022785"/>
    </source>
</evidence>
<evidence type="ECO:0000256" key="8">
    <source>
        <dbReference type="ARBA" id="ARBA00023014"/>
    </source>
</evidence>
<keyword evidence="5" id="KW-0671">Queuosine biosynthesis</keyword>
<dbReference type="InterPro" id="IPR004453">
    <property type="entry name" value="QueG"/>
</dbReference>
<dbReference type="Gene3D" id="1.25.10.10">
    <property type="entry name" value="Leucine-rich Repeat Variant"/>
    <property type="match status" value="1"/>
</dbReference>